<name>A0A9D7SSI7_9BACT</name>
<sequence>MRIISKSQQARGAFNNGQILENKPIGFSQDHGFVRPYSSLFYWARAAGMVDSTIGLHPHQGFEIMSFVLEGNIRHFDTKMNAWKPLQAGDVQIIRAGNGISHAEHIERGGVIFQIWVDPDLSKTLDKEASYDDYKEVDFEKEESDSTTIIHYAGEKGLMQLDTPKVDIRRLKINDKAYEWKGNKDEIRSLYVVGGSGTINGKTIEQDDFIIVDDGADLDLQSHKDLLDVFAFTVPAKTDYATYSQRMAG</sequence>
<evidence type="ECO:0000313" key="4">
    <source>
        <dbReference type="EMBL" id="MBK9982338.1"/>
    </source>
</evidence>
<evidence type="ECO:0000256" key="1">
    <source>
        <dbReference type="ARBA" id="ARBA00008416"/>
    </source>
</evidence>
<gene>
    <name evidence="4" type="ORF">IPP15_07925</name>
</gene>
<reference evidence="4 5" key="1">
    <citation type="submission" date="2020-10" db="EMBL/GenBank/DDBJ databases">
        <title>Connecting structure to function with the recovery of over 1000 high-quality activated sludge metagenome-assembled genomes encoding full-length rRNA genes using long-read sequencing.</title>
        <authorList>
            <person name="Singleton C.M."/>
            <person name="Petriglieri F."/>
            <person name="Kristensen J.M."/>
            <person name="Kirkegaard R.H."/>
            <person name="Michaelsen T.Y."/>
            <person name="Andersen M.H."/>
            <person name="Karst S.M."/>
            <person name="Dueholm M.S."/>
            <person name="Nielsen P.H."/>
            <person name="Albertsen M."/>
        </authorList>
    </citation>
    <scope>NUCLEOTIDE SEQUENCE [LARGE SCALE GENOMIC DNA]</scope>
    <source>
        <strain evidence="4">Ribe_18-Q3-R11-54_MAXAC.273</strain>
    </source>
</reference>
<dbReference type="InterPro" id="IPR011051">
    <property type="entry name" value="RmlC_Cupin_sf"/>
</dbReference>
<dbReference type="SUPFAM" id="SSF51182">
    <property type="entry name" value="RmlC-like cupins"/>
    <property type="match status" value="1"/>
</dbReference>
<dbReference type="AlphaFoldDB" id="A0A9D7SSI7"/>
<dbReference type="PANTHER" id="PTHR13903:SF8">
    <property type="entry name" value="PIRIN"/>
    <property type="match status" value="1"/>
</dbReference>
<evidence type="ECO:0000259" key="3">
    <source>
        <dbReference type="Pfam" id="PF02678"/>
    </source>
</evidence>
<evidence type="ECO:0000313" key="5">
    <source>
        <dbReference type="Proteomes" id="UP000808337"/>
    </source>
</evidence>
<feature type="domain" description="Pirin N-terminal" evidence="3">
    <location>
        <begin position="49"/>
        <end position="117"/>
    </location>
</feature>
<dbReference type="InterPro" id="IPR012093">
    <property type="entry name" value="Pirin"/>
</dbReference>
<dbReference type="PANTHER" id="PTHR13903">
    <property type="entry name" value="PIRIN-RELATED"/>
    <property type="match status" value="1"/>
</dbReference>
<dbReference type="InterPro" id="IPR014710">
    <property type="entry name" value="RmlC-like_jellyroll"/>
</dbReference>
<dbReference type="InterPro" id="IPR003829">
    <property type="entry name" value="Pirin_N_dom"/>
</dbReference>
<dbReference type="EMBL" id="JADKGY010000006">
    <property type="protein sequence ID" value="MBK9982338.1"/>
    <property type="molecule type" value="Genomic_DNA"/>
</dbReference>
<dbReference type="Gene3D" id="2.60.120.10">
    <property type="entry name" value="Jelly Rolls"/>
    <property type="match status" value="1"/>
</dbReference>
<evidence type="ECO:0000256" key="2">
    <source>
        <dbReference type="RuleBase" id="RU003457"/>
    </source>
</evidence>
<dbReference type="Pfam" id="PF02678">
    <property type="entry name" value="Pirin"/>
    <property type="match status" value="1"/>
</dbReference>
<dbReference type="Proteomes" id="UP000808337">
    <property type="component" value="Unassembled WGS sequence"/>
</dbReference>
<protein>
    <submittedName>
        <fullName evidence="4">Pirin family protein</fullName>
    </submittedName>
</protein>
<accession>A0A9D7SSI7</accession>
<proteinExistence type="inferred from homology"/>
<comment type="caution">
    <text evidence="4">The sequence shown here is derived from an EMBL/GenBank/DDBJ whole genome shotgun (WGS) entry which is preliminary data.</text>
</comment>
<comment type="similarity">
    <text evidence="1 2">Belongs to the pirin family.</text>
</comment>
<organism evidence="4 5">
    <name type="scientific">Candidatus Opimibacter skivensis</name>
    <dbReference type="NCBI Taxonomy" id="2982028"/>
    <lineage>
        <taxon>Bacteria</taxon>
        <taxon>Pseudomonadati</taxon>
        <taxon>Bacteroidota</taxon>
        <taxon>Saprospiria</taxon>
        <taxon>Saprospirales</taxon>
        <taxon>Saprospiraceae</taxon>
        <taxon>Candidatus Opimibacter</taxon>
    </lineage>
</organism>